<sequence>MMDPGSLNIALLAKLFLSHLLADFVFQTRSMVDDRFENKWRSGWLYIHGIIAGLLAYILSGEFSYYLLFIAYTLSHIMIDGFKSTRKDDLKWFILDQAAHIFTILVVWLILTGPLVVRTLIPAISLSGTSAWILLVAYVVVIWPSGIAIGKFTEPWHHDKDGEEGEGLLNAGLWIGRLERFLLLTFVLLEQYQAIGLLVTAKSIFRFTTDRKVSEYILIGTLLSFTIAVFVGLIVKWLLDVAWC</sequence>
<gene>
    <name evidence="2" type="ORF">SAMN04488696_0715</name>
</gene>
<evidence type="ECO:0000313" key="3">
    <source>
        <dbReference type="Proteomes" id="UP000198535"/>
    </source>
</evidence>
<dbReference type="STRING" id="487685.SAMN04488696_0715"/>
<dbReference type="Proteomes" id="UP000198535">
    <property type="component" value="Unassembled WGS sequence"/>
</dbReference>
<dbReference type="InterPro" id="IPR021737">
    <property type="entry name" value="Phage_phiKZ_Orf197"/>
</dbReference>
<feature type="transmembrane region" description="Helical" evidence="1">
    <location>
        <begin position="131"/>
        <end position="150"/>
    </location>
</feature>
<evidence type="ECO:0000256" key="1">
    <source>
        <dbReference type="SAM" id="Phobius"/>
    </source>
</evidence>
<dbReference type="RefSeq" id="WP_245747844.1">
    <property type="nucleotide sequence ID" value="NZ_FOUJ01000001.1"/>
</dbReference>
<keyword evidence="1" id="KW-0472">Membrane</keyword>
<organism evidence="2 3">
    <name type="scientific">Methanolobus profundi</name>
    <dbReference type="NCBI Taxonomy" id="487685"/>
    <lineage>
        <taxon>Archaea</taxon>
        <taxon>Methanobacteriati</taxon>
        <taxon>Methanobacteriota</taxon>
        <taxon>Stenosarchaea group</taxon>
        <taxon>Methanomicrobia</taxon>
        <taxon>Methanosarcinales</taxon>
        <taxon>Methanosarcinaceae</taxon>
        <taxon>Methanolobus</taxon>
    </lineage>
</organism>
<keyword evidence="3" id="KW-1185">Reference proteome</keyword>
<evidence type="ECO:0000313" key="2">
    <source>
        <dbReference type="EMBL" id="SFM28083.1"/>
    </source>
</evidence>
<protein>
    <recommendedName>
        <fullName evidence="4">DUF3307 domain-containing protein</fullName>
    </recommendedName>
</protein>
<feature type="transmembrane region" description="Helical" evidence="1">
    <location>
        <begin position="46"/>
        <end position="71"/>
    </location>
</feature>
<feature type="transmembrane region" description="Helical" evidence="1">
    <location>
        <begin position="181"/>
        <end position="205"/>
    </location>
</feature>
<dbReference type="EMBL" id="FOUJ01000001">
    <property type="protein sequence ID" value="SFM28083.1"/>
    <property type="molecule type" value="Genomic_DNA"/>
</dbReference>
<evidence type="ECO:0008006" key="4">
    <source>
        <dbReference type="Google" id="ProtNLM"/>
    </source>
</evidence>
<dbReference type="AlphaFoldDB" id="A0A1I4PKY3"/>
<keyword evidence="1" id="KW-0812">Transmembrane</keyword>
<name>A0A1I4PKY3_9EURY</name>
<proteinExistence type="predicted"/>
<keyword evidence="1" id="KW-1133">Transmembrane helix</keyword>
<feature type="transmembrane region" description="Helical" evidence="1">
    <location>
        <begin position="92"/>
        <end position="111"/>
    </location>
</feature>
<accession>A0A1I4PKY3</accession>
<dbReference type="Pfam" id="PF11750">
    <property type="entry name" value="DUF3307"/>
    <property type="match status" value="1"/>
</dbReference>
<feature type="transmembrane region" description="Helical" evidence="1">
    <location>
        <begin position="217"/>
        <end position="239"/>
    </location>
</feature>
<reference evidence="3" key="1">
    <citation type="submission" date="2016-10" db="EMBL/GenBank/DDBJ databases">
        <authorList>
            <person name="Varghese N."/>
            <person name="Submissions S."/>
        </authorList>
    </citation>
    <scope>NUCLEOTIDE SEQUENCE [LARGE SCALE GENOMIC DNA]</scope>
    <source>
        <strain evidence="3">Mob M</strain>
    </source>
</reference>